<dbReference type="SUPFAM" id="SSF48452">
    <property type="entry name" value="TPR-like"/>
    <property type="match status" value="1"/>
</dbReference>
<evidence type="ECO:0000256" key="2">
    <source>
        <dbReference type="PROSITE-ProRule" id="PRU00339"/>
    </source>
</evidence>
<dbReference type="InterPro" id="IPR052048">
    <property type="entry name" value="ST_Response_Regulator"/>
</dbReference>
<feature type="modified residue" description="4-aspartylphosphate" evidence="1">
    <location>
        <position position="59"/>
    </location>
</feature>
<keyword evidence="2" id="KW-0802">TPR repeat</keyword>
<dbReference type="PROSITE" id="PS50110">
    <property type="entry name" value="RESPONSE_REGULATORY"/>
    <property type="match status" value="1"/>
</dbReference>
<dbReference type="CDD" id="cd17589">
    <property type="entry name" value="REC_TPR"/>
    <property type="match status" value="1"/>
</dbReference>
<protein>
    <submittedName>
        <fullName evidence="4">Response regulator</fullName>
    </submittedName>
</protein>
<dbReference type="PROSITE" id="PS50293">
    <property type="entry name" value="TPR_REGION"/>
    <property type="match status" value="1"/>
</dbReference>
<dbReference type="PANTHER" id="PTHR43228">
    <property type="entry name" value="TWO-COMPONENT RESPONSE REGULATOR"/>
    <property type="match status" value="1"/>
</dbReference>
<dbReference type="InterPro" id="IPR011990">
    <property type="entry name" value="TPR-like_helical_dom_sf"/>
</dbReference>
<gene>
    <name evidence="4" type="ORF">ABHF33_15710</name>
</gene>
<keyword evidence="1" id="KW-0597">Phosphoprotein</keyword>
<dbReference type="InterPro" id="IPR019734">
    <property type="entry name" value="TPR_rpt"/>
</dbReference>
<dbReference type="AlphaFoldDB" id="A0AAU7F8J2"/>
<sequence length="540" mass="59745">MSEELSQAHVLVADDAPTVRQSIRMTLAQSGINRADTASSIGETRRRLRNGQFDVVLCDYHFGEGMNGQELLEELRHSGELPLYTIWIMITAEASYEKVVAVAEIGPDDYLIKPFTSKQLTQRLSLAWSRKRFLKPIYDKINEGDTLGAIAEAKALVPKAAGFSNDLMRLLSSLLLEAGKLEEAAKLYADILSQRIVPWAKLGLAKTLSRQGKKTQAESTLQAAIVEHGQYVDAYEELASMYMAEGRLNEAMAVFEKCLALTPNNVSRLQKAGNLANMLGDSGKAKQFLERAVTCGGNSSLLSGDTVLQLALAARRENNSSDTDKYLRMVREIARREDSTVNRIIDLLATAVYEGKPQLLEQIESYMSNPEFILEIAVSFIMTADLICPATVEGEQASGSTAPYKWLLHIAQRFITTRHISGMLESSANMRPAWQSFIQQAGVEINDLNNEGVQLMLKSQFADAIAILLPAAQSTYNQRLMLSSSHAIIKYLKSDAQVERKEREALLKQAYQFIGRLEGMIDVATFHSLNTELQGLLGGE</sequence>
<dbReference type="PANTHER" id="PTHR43228:SF1">
    <property type="entry name" value="TWO-COMPONENT RESPONSE REGULATOR ARR22"/>
    <property type="match status" value="1"/>
</dbReference>
<dbReference type="Pfam" id="PF13432">
    <property type="entry name" value="TPR_16"/>
    <property type="match status" value="1"/>
</dbReference>
<dbReference type="EMBL" id="CP157355">
    <property type="protein sequence ID" value="XBM00486.1"/>
    <property type="molecule type" value="Genomic_DNA"/>
</dbReference>
<proteinExistence type="predicted"/>
<evidence type="ECO:0000313" key="4">
    <source>
        <dbReference type="EMBL" id="XBM00486.1"/>
    </source>
</evidence>
<evidence type="ECO:0000256" key="1">
    <source>
        <dbReference type="PROSITE-ProRule" id="PRU00169"/>
    </source>
</evidence>
<dbReference type="GO" id="GO:0000160">
    <property type="term" value="P:phosphorelay signal transduction system"/>
    <property type="evidence" value="ECO:0007669"/>
    <property type="project" value="InterPro"/>
</dbReference>
<dbReference type="InterPro" id="IPR001789">
    <property type="entry name" value="Sig_transdc_resp-reg_receiver"/>
</dbReference>
<dbReference type="RefSeq" id="WP_348944836.1">
    <property type="nucleotide sequence ID" value="NZ_CP157355.1"/>
</dbReference>
<dbReference type="SUPFAM" id="SSF52172">
    <property type="entry name" value="CheY-like"/>
    <property type="match status" value="1"/>
</dbReference>
<dbReference type="Pfam" id="PF00072">
    <property type="entry name" value="Response_reg"/>
    <property type="match status" value="1"/>
</dbReference>
<name>A0AAU7F8J2_9NEIS</name>
<dbReference type="Gene3D" id="3.40.50.2300">
    <property type="match status" value="1"/>
</dbReference>
<dbReference type="InterPro" id="IPR011006">
    <property type="entry name" value="CheY-like_superfamily"/>
</dbReference>
<feature type="domain" description="Response regulatory" evidence="3">
    <location>
        <begin position="9"/>
        <end position="128"/>
    </location>
</feature>
<evidence type="ECO:0000259" key="3">
    <source>
        <dbReference type="PROSITE" id="PS50110"/>
    </source>
</evidence>
<dbReference type="Gene3D" id="1.25.40.10">
    <property type="entry name" value="Tetratricopeptide repeat domain"/>
    <property type="match status" value="1"/>
</dbReference>
<dbReference type="PROSITE" id="PS50005">
    <property type="entry name" value="TPR"/>
    <property type="match status" value="1"/>
</dbReference>
<reference evidence="4" key="1">
    <citation type="submission" date="2024-05" db="EMBL/GenBank/DDBJ databases">
        <authorList>
            <person name="Yang L."/>
            <person name="Pan L."/>
        </authorList>
    </citation>
    <scope>NUCLEOTIDE SEQUENCE</scope>
    <source>
        <strain evidence="4">FCG-7</strain>
    </source>
</reference>
<accession>A0AAU7F8J2</accession>
<dbReference type="SMART" id="SM00448">
    <property type="entry name" value="REC"/>
    <property type="match status" value="1"/>
</dbReference>
<organism evidence="4">
    <name type="scientific">Chitinibacter mangrovi</name>
    <dbReference type="NCBI Taxonomy" id="3153927"/>
    <lineage>
        <taxon>Bacteria</taxon>
        <taxon>Pseudomonadati</taxon>
        <taxon>Pseudomonadota</taxon>
        <taxon>Betaproteobacteria</taxon>
        <taxon>Neisseriales</taxon>
        <taxon>Chitinibacteraceae</taxon>
        <taxon>Chitinibacter</taxon>
    </lineage>
</organism>
<feature type="repeat" description="TPR" evidence="2">
    <location>
        <begin position="232"/>
        <end position="265"/>
    </location>
</feature>
<dbReference type="KEGG" id="cmav:ABHF33_15710"/>
<dbReference type="SMART" id="SM00028">
    <property type="entry name" value="TPR"/>
    <property type="match status" value="3"/>
</dbReference>